<sequence length="202" mass="22449">MSPSETDITFRGFGLGECVAPIELDFTINDLDLLNNPFSFSPPDATIEGDGRSCDDTHEVAQSAVSGAGPTTEADRNDLNTERSTSGTGNPAIETNADDTSSNPGGFQYCLITLHRGNIRRDMIDIFIDPSIMNCHIMVEMVNERVLQNKAEVQACFKDVLSLFWKEVYDSLMLGEGERVPFIRHDFQRKEWEAIARILLKG</sequence>
<proteinExistence type="predicted"/>
<reference evidence="2" key="1">
    <citation type="submission" date="2023-01" db="EMBL/GenBank/DDBJ databases">
        <title>Genome assembly of the deep-sea coral Lophelia pertusa.</title>
        <authorList>
            <person name="Herrera S."/>
            <person name="Cordes E."/>
        </authorList>
    </citation>
    <scope>NUCLEOTIDE SEQUENCE</scope>
    <source>
        <strain evidence="2">USNM1676648</strain>
        <tissue evidence="2">Polyp</tissue>
    </source>
</reference>
<evidence type="ECO:0000313" key="2">
    <source>
        <dbReference type="EMBL" id="KAJ7382411.1"/>
    </source>
</evidence>
<gene>
    <name evidence="2" type="ORF">OS493_035254</name>
</gene>
<dbReference type="AlphaFoldDB" id="A0A9W9ZIK0"/>
<keyword evidence="3" id="KW-1185">Reference proteome</keyword>
<organism evidence="2 3">
    <name type="scientific">Desmophyllum pertusum</name>
    <dbReference type="NCBI Taxonomy" id="174260"/>
    <lineage>
        <taxon>Eukaryota</taxon>
        <taxon>Metazoa</taxon>
        <taxon>Cnidaria</taxon>
        <taxon>Anthozoa</taxon>
        <taxon>Hexacorallia</taxon>
        <taxon>Scleractinia</taxon>
        <taxon>Caryophylliina</taxon>
        <taxon>Caryophylliidae</taxon>
        <taxon>Desmophyllum</taxon>
    </lineage>
</organism>
<name>A0A9W9ZIK0_9CNID</name>
<protein>
    <submittedName>
        <fullName evidence="2">Uncharacterized protein</fullName>
    </submittedName>
</protein>
<comment type="caution">
    <text evidence="2">The sequence shown here is derived from an EMBL/GenBank/DDBJ whole genome shotgun (WGS) entry which is preliminary data.</text>
</comment>
<accession>A0A9W9ZIK0</accession>
<dbReference type="EMBL" id="MU825925">
    <property type="protein sequence ID" value="KAJ7382411.1"/>
    <property type="molecule type" value="Genomic_DNA"/>
</dbReference>
<feature type="region of interest" description="Disordered" evidence="1">
    <location>
        <begin position="61"/>
        <end position="101"/>
    </location>
</feature>
<evidence type="ECO:0000256" key="1">
    <source>
        <dbReference type="SAM" id="MobiDB-lite"/>
    </source>
</evidence>
<evidence type="ECO:0000313" key="3">
    <source>
        <dbReference type="Proteomes" id="UP001163046"/>
    </source>
</evidence>
<dbReference type="OrthoDB" id="5983166at2759"/>
<dbReference type="Proteomes" id="UP001163046">
    <property type="component" value="Unassembled WGS sequence"/>
</dbReference>